<dbReference type="OrthoDB" id="5801364at2"/>
<keyword evidence="4" id="KW-1185">Reference proteome</keyword>
<evidence type="ECO:0000313" key="3">
    <source>
        <dbReference type="EMBL" id="SAL17349.1"/>
    </source>
</evidence>
<dbReference type="RefSeq" id="WP_052449703.1">
    <property type="nucleotide sequence ID" value="NZ_FCNV02000001.1"/>
</dbReference>
<protein>
    <submittedName>
        <fullName evidence="3">Glyoxalase</fullName>
    </submittedName>
</protein>
<feature type="region of interest" description="Disordered" evidence="1">
    <location>
        <begin position="233"/>
        <end position="271"/>
    </location>
</feature>
<name>A0A658QST7_9BURK</name>
<feature type="domain" description="Glyoxalase-like" evidence="2">
    <location>
        <begin position="8"/>
        <end position="195"/>
    </location>
</feature>
<dbReference type="AlphaFoldDB" id="A0A658QST7"/>
<comment type="caution">
    <text evidence="3">The sequence shown here is derived from an EMBL/GenBank/DDBJ whole genome shotgun (WGS) entry which is preliminary data.</text>
</comment>
<reference evidence="3 4" key="1">
    <citation type="submission" date="2016-01" db="EMBL/GenBank/DDBJ databases">
        <authorList>
            <person name="Peeters C."/>
        </authorList>
    </citation>
    <scope>NUCLEOTIDE SEQUENCE [LARGE SCALE GENOMIC DNA]</scope>
    <source>
        <strain evidence="3">LMG 29315</strain>
    </source>
</reference>
<accession>A0A658QST7</accession>
<dbReference type="Proteomes" id="UP000198263">
    <property type="component" value="Unassembled WGS sequence"/>
</dbReference>
<dbReference type="InterPro" id="IPR029068">
    <property type="entry name" value="Glyas_Bleomycin-R_OHBP_Dase"/>
</dbReference>
<evidence type="ECO:0000256" key="1">
    <source>
        <dbReference type="SAM" id="MobiDB-lite"/>
    </source>
</evidence>
<dbReference type="EMBL" id="FCNV02000001">
    <property type="protein sequence ID" value="SAL17349.1"/>
    <property type="molecule type" value="Genomic_DNA"/>
</dbReference>
<gene>
    <name evidence="3" type="ORF">AWB72_01069</name>
</gene>
<sequence length="271" mass="28854">MTAHPLKLDHLVIAARTLEEGAQFVAAKFGIETAPGGAHPLMGTHNRLLNLWGGAYLEVIAVDPAAAPREAPRARLFALDDPAMHERLANGPQLVHWVARVDRPKSLSRWREQYPERIAPVVAMSRGGNTWSLTVPDDGAFPACGDAGHGVLPSLIPWDTPRHPGDALPESGILLRSLTGFHPNADAVAEQLAWLGASHLMRVEPTAGAPVIVAEFELPDGSTLTLGEAAETAEAARVAQQDAGKRRRAKGSKTADAPAEPELPFSTDTTD</sequence>
<dbReference type="Gene3D" id="3.10.180.10">
    <property type="entry name" value="2,3-Dihydroxybiphenyl 1,2-Dioxygenase, domain 1"/>
    <property type="match status" value="1"/>
</dbReference>
<proteinExistence type="predicted"/>
<dbReference type="InterPro" id="IPR025870">
    <property type="entry name" value="Glyoxalase-like_dom"/>
</dbReference>
<organism evidence="3 4">
    <name type="scientific">Caballeronia concitans</name>
    <dbReference type="NCBI Taxonomy" id="1777133"/>
    <lineage>
        <taxon>Bacteria</taxon>
        <taxon>Pseudomonadati</taxon>
        <taxon>Pseudomonadota</taxon>
        <taxon>Betaproteobacteria</taxon>
        <taxon>Burkholderiales</taxon>
        <taxon>Burkholderiaceae</taxon>
        <taxon>Caballeronia</taxon>
    </lineage>
</organism>
<dbReference type="Pfam" id="PF13468">
    <property type="entry name" value="Glyoxalase_3"/>
    <property type="match status" value="1"/>
</dbReference>
<evidence type="ECO:0000259" key="2">
    <source>
        <dbReference type="Pfam" id="PF13468"/>
    </source>
</evidence>
<evidence type="ECO:0000313" key="4">
    <source>
        <dbReference type="Proteomes" id="UP000198263"/>
    </source>
</evidence>